<keyword evidence="3" id="KW-1003">Cell membrane</keyword>
<dbReference type="Proteomes" id="UP000000503">
    <property type="component" value="Chromosome"/>
</dbReference>
<feature type="transmembrane region" description="Helical" evidence="7">
    <location>
        <begin position="269"/>
        <end position="291"/>
    </location>
</feature>
<feature type="transmembrane region" description="Helical" evidence="7">
    <location>
        <begin position="213"/>
        <end position="231"/>
    </location>
</feature>
<dbReference type="InterPro" id="IPR051393">
    <property type="entry name" value="ABC_transporter_permease"/>
</dbReference>
<comment type="similarity">
    <text evidence="7">Belongs to the binding-protein-dependent transport system permease family.</text>
</comment>
<dbReference type="eggNOG" id="COG4209">
    <property type="taxonomic scope" value="Bacteria"/>
</dbReference>
<gene>
    <name evidence="9" type="ordered locus">Spica_2453</name>
</gene>
<keyword evidence="4 7" id="KW-0812">Transmembrane</keyword>
<dbReference type="Pfam" id="PF00528">
    <property type="entry name" value="BPD_transp_1"/>
    <property type="match status" value="1"/>
</dbReference>
<dbReference type="GO" id="GO:0005886">
    <property type="term" value="C:plasma membrane"/>
    <property type="evidence" value="ECO:0007669"/>
    <property type="project" value="UniProtKB-SubCell"/>
</dbReference>
<organism evidence="9 10">
    <name type="scientific">Gracilinema caldarium (strain ATCC 51460 / DSM 7334 / H1)</name>
    <name type="common">Treponema caldarium</name>
    <dbReference type="NCBI Taxonomy" id="744872"/>
    <lineage>
        <taxon>Bacteria</taxon>
        <taxon>Pseudomonadati</taxon>
        <taxon>Spirochaetota</taxon>
        <taxon>Spirochaetia</taxon>
        <taxon>Spirochaetales</taxon>
        <taxon>Breznakiellaceae</taxon>
        <taxon>Gracilinema</taxon>
    </lineage>
</organism>
<keyword evidence="10" id="KW-1185">Reference proteome</keyword>
<feature type="transmembrane region" description="Helical" evidence="7">
    <location>
        <begin position="83"/>
        <end position="104"/>
    </location>
</feature>
<protein>
    <submittedName>
        <fullName evidence="9">ABC-type transporter, integral membrane subunit</fullName>
    </submittedName>
</protein>
<feature type="transmembrane region" description="Helical" evidence="7">
    <location>
        <begin position="21"/>
        <end position="48"/>
    </location>
</feature>
<evidence type="ECO:0000259" key="8">
    <source>
        <dbReference type="PROSITE" id="PS50928"/>
    </source>
</evidence>
<dbReference type="STRING" id="744872.Spica_2453"/>
<keyword evidence="5 7" id="KW-1133">Transmembrane helix</keyword>
<sequence>MKQQTMTLQGAFRKISHDRMYYIMFAPVFIFAILFCYLPMIGVLLAFFDFTPFKFKFVGFTNFIDLFFGIRSVNFWRSVYNTIFLSLSNLVLGTLISVSIALLLNEIESRKFKSFIQSILYLPHFLSWVVVASIFTIILSPQGGLINNFLSSMGYERIYFLAEETWWTPIYLFIGRWKETGWGTIIYLAALSGINPELYEAAEIDGAGKWKQALYITLPSLVPTIIIVFVLNLGKVLNIFESVFVLMNSNVLKVSDVISVFAYRTGIQQANYGMGTAIGLFRSFIGMILVLMTNKINEKIRGSSIF</sequence>
<keyword evidence="6 7" id="KW-0472">Membrane</keyword>
<accession>F8F4B4</accession>
<evidence type="ECO:0000256" key="7">
    <source>
        <dbReference type="RuleBase" id="RU363032"/>
    </source>
</evidence>
<keyword evidence="2 7" id="KW-0813">Transport</keyword>
<dbReference type="PANTHER" id="PTHR30193">
    <property type="entry name" value="ABC TRANSPORTER PERMEASE PROTEIN"/>
    <property type="match status" value="1"/>
</dbReference>
<dbReference type="AlphaFoldDB" id="F8F4B4"/>
<dbReference type="InterPro" id="IPR000515">
    <property type="entry name" value="MetI-like"/>
</dbReference>
<comment type="subcellular location">
    <subcellularLocation>
        <location evidence="1 7">Cell membrane</location>
        <topology evidence="1 7">Multi-pass membrane protein</topology>
    </subcellularLocation>
</comment>
<feature type="domain" description="ABC transmembrane type-1" evidence="8">
    <location>
        <begin position="79"/>
        <end position="293"/>
    </location>
</feature>
<dbReference type="Gene3D" id="1.10.3720.10">
    <property type="entry name" value="MetI-like"/>
    <property type="match status" value="1"/>
</dbReference>
<reference evidence="10" key="1">
    <citation type="journal article" date="2013" name="Stand. Genomic Sci.">
        <title>Genome sequence of the thermophilic fresh-water bacterium Spirochaeta caldaria type strain (H1(T)), reclassification of Spirochaeta caldaria, Spirochaeta stenostrepta, and Spirochaeta zuelzerae in the genus Treponema as Treponema caldaria comb. nov., Treponema stenostrepta comb. nov., and Treponema zuelzerae comb. nov., and emendation of the genus Treponema.</title>
        <authorList>
            <person name="Abt B."/>
            <person name="Goker M."/>
            <person name="Scheuner C."/>
            <person name="Han C."/>
            <person name="Lu M."/>
            <person name="Misra M."/>
            <person name="Lapidus A."/>
            <person name="Nolan M."/>
            <person name="Lucas S."/>
            <person name="Hammon N."/>
            <person name="Deshpande S."/>
            <person name="Cheng J.F."/>
            <person name="Tapia R."/>
            <person name="Goodwin L.A."/>
            <person name="Pitluck S."/>
            <person name="Liolios K."/>
            <person name="Pagani I."/>
            <person name="Ivanova N."/>
            <person name="Mavromatis K."/>
            <person name="Mikhailova N."/>
            <person name="Huntemann M."/>
            <person name="Pati A."/>
            <person name="Chen A."/>
            <person name="Palaniappan K."/>
            <person name="Land M."/>
            <person name="Hauser L."/>
            <person name="Jeffries C.D."/>
            <person name="Rohde M."/>
            <person name="Spring S."/>
            <person name="Gronow S."/>
            <person name="Detter J.C."/>
            <person name="Bristow J."/>
            <person name="Eisen J.A."/>
            <person name="Markowitz V."/>
            <person name="Hugenholtz P."/>
            <person name="Kyrpides N.C."/>
            <person name="Woyke T."/>
            <person name="Klenk H.P."/>
        </authorList>
    </citation>
    <scope>NUCLEOTIDE SEQUENCE</scope>
    <source>
        <strain evidence="10">ATCC 51460 / DSM 7334 / H1</strain>
    </source>
</reference>
<dbReference type="OrthoDB" id="368362at2"/>
<dbReference type="PANTHER" id="PTHR30193:SF44">
    <property type="entry name" value="LACTOSE TRANSPORT SYSTEM PERMEASE PROTEIN LACF"/>
    <property type="match status" value="1"/>
</dbReference>
<feature type="transmembrane region" description="Helical" evidence="7">
    <location>
        <begin position="125"/>
        <end position="146"/>
    </location>
</feature>
<proteinExistence type="inferred from homology"/>
<dbReference type="GO" id="GO:0055085">
    <property type="term" value="P:transmembrane transport"/>
    <property type="evidence" value="ECO:0007669"/>
    <property type="project" value="InterPro"/>
</dbReference>
<evidence type="ECO:0000256" key="4">
    <source>
        <dbReference type="ARBA" id="ARBA00022692"/>
    </source>
</evidence>
<dbReference type="SUPFAM" id="SSF161098">
    <property type="entry name" value="MetI-like"/>
    <property type="match status" value="1"/>
</dbReference>
<evidence type="ECO:0000313" key="9">
    <source>
        <dbReference type="EMBL" id="AEJ20561.1"/>
    </source>
</evidence>
<evidence type="ECO:0000256" key="5">
    <source>
        <dbReference type="ARBA" id="ARBA00022989"/>
    </source>
</evidence>
<dbReference type="KEGG" id="scd:Spica_2453"/>
<dbReference type="HOGENOM" id="CLU_016047_0_1_12"/>
<dbReference type="InterPro" id="IPR035906">
    <property type="entry name" value="MetI-like_sf"/>
</dbReference>
<dbReference type="RefSeq" id="WP_013969840.1">
    <property type="nucleotide sequence ID" value="NC_015732.1"/>
</dbReference>
<dbReference type="CDD" id="cd06261">
    <property type="entry name" value="TM_PBP2"/>
    <property type="match status" value="1"/>
</dbReference>
<evidence type="ECO:0000256" key="1">
    <source>
        <dbReference type="ARBA" id="ARBA00004651"/>
    </source>
</evidence>
<evidence type="ECO:0000313" key="10">
    <source>
        <dbReference type="Proteomes" id="UP000000503"/>
    </source>
</evidence>
<evidence type="ECO:0000256" key="3">
    <source>
        <dbReference type="ARBA" id="ARBA00022475"/>
    </source>
</evidence>
<dbReference type="PROSITE" id="PS50928">
    <property type="entry name" value="ABC_TM1"/>
    <property type="match status" value="1"/>
</dbReference>
<evidence type="ECO:0000256" key="6">
    <source>
        <dbReference type="ARBA" id="ARBA00023136"/>
    </source>
</evidence>
<dbReference type="EMBL" id="CP002868">
    <property type="protein sequence ID" value="AEJ20561.1"/>
    <property type="molecule type" value="Genomic_DNA"/>
</dbReference>
<name>F8F4B4_GRAC1</name>
<evidence type="ECO:0000256" key="2">
    <source>
        <dbReference type="ARBA" id="ARBA00022448"/>
    </source>
</evidence>